<proteinExistence type="predicted"/>
<dbReference type="AlphaFoldDB" id="A0A3N4KFU7"/>
<feature type="non-terminal residue" evidence="5">
    <location>
        <position position="129"/>
    </location>
</feature>
<gene>
    <name evidence="5" type="ORF">P167DRAFT_609616</name>
</gene>
<comment type="subcellular location">
    <subcellularLocation>
        <location evidence="1">Nucleus</location>
    </subcellularLocation>
</comment>
<feature type="region of interest" description="Disordered" evidence="4">
    <location>
        <begin position="1"/>
        <end position="50"/>
    </location>
</feature>
<feature type="compositionally biased region" description="Pro residues" evidence="4">
    <location>
        <begin position="10"/>
        <end position="30"/>
    </location>
</feature>
<accession>A0A3N4KFU7</accession>
<dbReference type="InterPro" id="IPR014612">
    <property type="entry name" value="Pop7/Rpp20"/>
</dbReference>
<dbReference type="GO" id="GO:0034965">
    <property type="term" value="P:intronic box C/D snoRNA processing"/>
    <property type="evidence" value="ECO:0007669"/>
    <property type="project" value="TreeGrafter"/>
</dbReference>
<sequence length="129" mass="14061">MQTSTTTPQNPKPKPEPNPTPKARPPPPTHRPAKRPLLHPPQTPRTIYISSRTPFVSAVKRAQRFLDTKSTTNITTTKGKGKGAADTKSAKAAKNVDVTLKASGKAIDMTLQVALYFQSQSGYVVRIRT</sequence>
<dbReference type="GO" id="GO:0005655">
    <property type="term" value="C:nucleolar ribonuclease P complex"/>
    <property type="evidence" value="ECO:0007669"/>
    <property type="project" value="InterPro"/>
</dbReference>
<reference evidence="5 6" key="1">
    <citation type="journal article" date="2018" name="Nat. Ecol. Evol.">
        <title>Pezizomycetes genomes reveal the molecular basis of ectomycorrhizal truffle lifestyle.</title>
        <authorList>
            <person name="Murat C."/>
            <person name="Payen T."/>
            <person name="Noel B."/>
            <person name="Kuo A."/>
            <person name="Morin E."/>
            <person name="Chen J."/>
            <person name="Kohler A."/>
            <person name="Krizsan K."/>
            <person name="Balestrini R."/>
            <person name="Da Silva C."/>
            <person name="Montanini B."/>
            <person name="Hainaut M."/>
            <person name="Levati E."/>
            <person name="Barry K.W."/>
            <person name="Belfiori B."/>
            <person name="Cichocki N."/>
            <person name="Clum A."/>
            <person name="Dockter R.B."/>
            <person name="Fauchery L."/>
            <person name="Guy J."/>
            <person name="Iotti M."/>
            <person name="Le Tacon F."/>
            <person name="Lindquist E.A."/>
            <person name="Lipzen A."/>
            <person name="Malagnac F."/>
            <person name="Mello A."/>
            <person name="Molinier V."/>
            <person name="Miyauchi S."/>
            <person name="Poulain J."/>
            <person name="Riccioni C."/>
            <person name="Rubini A."/>
            <person name="Sitrit Y."/>
            <person name="Splivallo R."/>
            <person name="Traeger S."/>
            <person name="Wang M."/>
            <person name="Zifcakova L."/>
            <person name="Wipf D."/>
            <person name="Zambonelli A."/>
            <person name="Paolocci F."/>
            <person name="Nowrousian M."/>
            <person name="Ottonello S."/>
            <person name="Baldrian P."/>
            <person name="Spatafora J.W."/>
            <person name="Henrissat B."/>
            <person name="Nagy L.G."/>
            <person name="Aury J.M."/>
            <person name="Wincker P."/>
            <person name="Grigoriev I.V."/>
            <person name="Bonfante P."/>
            <person name="Martin F.M."/>
        </authorList>
    </citation>
    <scope>NUCLEOTIDE SEQUENCE [LARGE SCALE GENOMIC DNA]</scope>
    <source>
        <strain evidence="5 6">CCBAS932</strain>
    </source>
</reference>
<evidence type="ECO:0000256" key="2">
    <source>
        <dbReference type="ARBA" id="ARBA00022694"/>
    </source>
</evidence>
<keyword evidence="6" id="KW-1185">Reference proteome</keyword>
<dbReference type="InterPro" id="IPR020241">
    <property type="entry name" value="RNase_P/MRP_Pop7_fungi"/>
</dbReference>
<dbReference type="InterPro" id="IPR036882">
    <property type="entry name" value="Alba-like_dom_sf"/>
</dbReference>
<dbReference type="Proteomes" id="UP000277580">
    <property type="component" value="Unassembled WGS sequence"/>
</dbReference>
<dbReference type="PANTHER" id="PTHR28256:SF1">
    <property type="entry name" value="RIBONUCLEASES P_MRP PROTEIN SUBUNIT POP7"/>
    <property type="match status" value="1"/>
</dbReference>
<dbReference type="STRING" id="1392247.A0A3N4KFU7"/>
<protein>
    <submittedName>
        <fullName evidence="5">Uncharacterized protein</fullName>
    </submittedName>
</protein>
<dbReference type="Gene3D" id="3.30.110.20">
    <property type="entry name" value="Alba-like domain"/>
    <property type="match status" value="1"/>
</dbReference>
<keyword evidence="2" id="KW-0819">tRNA processing</keyword>
<dbReference type="FunCoup" id="A0A3N4KFU7">
    <property type="interactions" value="68"/>
</dbReference>
<evidence type="ECO:0000313" key="5">
    <source>
        <dbReference type="EMBL" id="RPB07221.1"/>
    </source>
</evidence>
<evidence type="ECO:0000256" key="1">
    <source>
        <dbReference type="ARBA" id="ARBA00004123"/>
    </source>
</evidence>
<evidence type="ECO:0000256" key="3">
    <source>
        <dbReference type="ARBA" id="ARBA00023242"/>
    </source>
</evidence>
<evidence type="ECO:0000313" key="6">
    <source>
        <dbReference type="Proteomes" id="UP000277580"/>
    </source>
</evidence>
<dbReference type="GO" id="GO:0001682">
    <property type="term" value="P:tRNA 5'-leader removal"/>
    <property type="evidence" value="ECO:0007669"/>
    <property type="project" value="InterPro"/>
</dbReference>
<name>A0A3N4KFU7_9PEZI</name>
<organism evidence="5 6">
    <name type="scientific">Morchella conica CCBAS932</name>
    <dbReference type="NCBI Taxonomy" id="1392247"/>
    <lineage>
        <taxon>Eukaryota</taxon>
        <taxon>Fungi</taxon>
        <taxon>Dikarya</taxon>
        <taxon>Ascomycota</taxon>
        <taxon>Pezizomycotina</taxon>
        <taxon>Pezizomycetes</taxon>
        <taxon>Pezizales</taxon>
        <taxon>Morchellaceae</taxon>
        <taxon>Morchella</taxon>
    </lineage>
</organism>
<dbReference type="EMBL" id="ML119191">
    <property type="protein sequence ID" value="RPB07221.1"/>
    <property type="molecule type" value="Genomic_DNA"/>
</dbReference>
<dbReference type="OrthoDB" id="5416589at2759"/>
<keyword evidence="3" id="KW-0539">Nucleus</keyword>
<dbReference type="GO" id="GO:0000172">
    <property type="term" value="C:ribonuclease MRP complex"/>
    <property type="evidence" value="ECO:0007669"/>
    <property type="project" value="InterPro"/>
</dbReference>
<evidence type="ECO:0000256" key="4">
    <source>
        <dbReference type="SAM" id="MobiDB-lite"/>
    </source>
</evidence>
<dbReference type="GO" id="GO:0006364">
    <property type="term" value="P:rRNA processing"/>
    <property type="evidence" value="ECO:0007669"/>
    <property type="project" value="TreeGrafter"/>
</dbReference>
<dbReference type="GO" id="GO:0003723">
    <property type="term" value="F:RNA binding"/>
    <property type="evidence" value="ECO:0007669"/>
    <property type="project" value="TreeGrafter"/>
</dbReference>
<dbReference type="PANTHER" id="PTHR28256">
    <property type="entry name" value="RIBONUCLEASES P/MRP PROTEIN SUBUNIT POP7"/>
    <property type="match status" value="1"/>
</dbReference>
<dbReference type="InParanoid" id="A0A3N4KFU7"/>
<dbReference type="GO" id="GO:0000294">
    <property type="term" value="P:nuclear-transcribed mRNA catabolic process, RNase MRP-dependent"/>
    <property type="evidence" value="ECO:0007669"/>
    <property type="project" value="TreeGrafter"/>
</dbReference>
<dbReference type="GO" id="GO:0000171">
    <property type="term" value="F:ribonuclease MRP activity"/>
    <property type="evidence" value="ECO:0007669"/>
    <property type="project" value="TreeGrafter"/>
</dbReference>
<dbReference type="GO" id="GO:0004526">
    <property type="term" value="F:ribonuclease P activity"/>
    <property type="evidence" value="ECO:0007669"/>
    <property type="project" value="TreeGrafter"/>
</dbReference>
<dbReference type="Pfam" id="PF12328">
    <property type="entry name" value="Rpp20"/>
    <property type="match status" value="1"/>
</dbReference>